<feature type="region of interest" description="Disordered" evidence="3">
    <location>
        <begin position="1"/>
        <end position="21"/>
    </location>
</feature>
<evidence type="ECO:0000256" key="3">
    <source>
        <dbReference type="SAM" id="MobiDB-lite"/>
    </source>
</evidence>
<dbReference type="InterPro" id="IPR036612">
    <property type="entry name" value="KH_dom_type_1_sf"/>
</dbReference>
<dbReference type="Proteomes" id="UP000000759">
    <property type="component" value="Chromosome 2"/>
</dbReference>
<reference evidence="5 6" key="1">
    <citation type="journal article" date="2008" name="Nature">
        <title>The Phaeodactylum genome reveals the evolutionary history of diatom genomes.</title>
        <authorList>
            <person name="Bowler C."/>
            <person name="Allen A.E."/>
            <person name="Badger J.H."/>
            <person name="Grimwood J."/>
            <person name="Jabbari K."/>
            <person name="Kuo A."/>
            <person name="Maheswari U."/>
            <person name="Martens C."/>
            <person name="Maumus F."/>
            <person name="Otillar R.P."/>
            <person name="Rayko E."/>
            <person name="Salamov A."/>
            <person name="Vandepoele K."/>
            <person name="Beszteri B."/>
            <person name="Gruber A."/>
            <person name="Heijde M."/>
            <person name="Katinka M."/>
            <person name="Mock T."/>
            <person name="Valentin K."/>
            <person name="Verret F."/>
            <person name="Berges J.A."/>
            <person name="Brownlee C."/>
            <person name="Cadoret J.P."/>
            <person name="Chiovitti A."/>
            <person name="Choi C.J."/>
            <person name="Coesel S."/>
            <person name="De Martino A."/>
            <person name="Detter J.C."/>
            <person name="Durkin C."/>
            <person name="Falciatore A."/>
            <person name="Fournet J."/>
            <person name="Haruta M."/>
            <person name="Huysman M.J."/>
            <person name="Jenkins B.D."/>
            <person name="Jiroutova K."/>
            <person name="Jorgensen R.E."/>
            <person name="Joubert Y."/>
            <person name="Kaplan A."/>
            <person name="Kroger N."/>
            <person name="Kroth P.G."/>
            <person name="La Roche J."/>
            <person name="Lindquist E."/>
            <person name="Lommer M."/>
            <person name="Martin-Jezequel V."/>
            <person name="Lopez P.J."/>
            <person name="Lucas S."/>
            <person name="Mangogna M."/>
            <person name="McGinnis K."/>
            <person name="Medlin L.K."/>
            <person name="Montsant A."/>
            <person name="Oudot-Le Secq M.P."/>
            <person name="Napoli C."/>
            <person name="Obornik M."/>
            <person name="Parker M.S."/>
            <person name="Petit J.L."/>
            <person name="Porcel B.M."/>
            <person name="Poulsen N."/>
            <person name="Robison M."/>
            <person name="Rychlewski L."/>
            <person name="Rynearson T.A."/>
            <person name="Schmutz J."/>
            <person name="Shapiro H."/>
            <person name="Siaut M."/>
            <person name="Stanley M."/>
            <person name="Sussman M.R."/>
            <person name="Taylor A.R."/>
            <person name="Vardi A."/>
            <person name="von Dassow P."/>
            <person name="Vyverman W."/>
            <person name="Willis A."/>
            <person name="Wyrwicz L.S."/>
            <person name="Rokhsar D.S."/>
            <person name="Weissenbach J."/>
            <person name="Armbrust E.V."/>
            <person name="Green B.R."/>
            <person name="Van de Peer Y."/>
            <person name="Grigoriev I.V."/>
        </authorList>
    </citation>
    <scope>NUCLEOTIDE SEQUENCE [LARGE SCALE GENOMIC DNA]</scope>
    <source>
        <strain evidence="5 6">CCAP 1055/1</strain>
    </source>
</reference>
<gene>
    <name evidence="5" type="ORF">PHATRDRAFT_56624</name>
</gene>
<dbReference type="HOGENOM" id="CLU_261496_0_0_1"/>
<keyword evidence="2" id="KW-0694">RNA-binding</keyword>
<dbReference type="InParanoid" id="B7FS22"/>
<dbReference type="OrthoDB" id="10027144at2759"/>
<evidence type="ECO:0000256" key="1">
    <source>
        <dbReference type="ARBA" id="ARBA00022737"/>
    </source>
</evidence>
<dbReference type="OMA" id="FFAEFLM"/>
<dbReference type="PANTHER" id="PTHR10288">
    <property type="entry name" value="KH DOMAIN CONTAINING RNA BINDING PROTEIN"/>
    <property type="match status" value="1"/>
</dbReference>
<dbReference type="InterPro" id="IPR004088">
    <property type="entry name" value="KH_dom_type_1"/>
</dbReference>
<dbReference type="Pfam" id="PF00013">
    <property type="entry name" value="KH_1"/>
    <property type="match status" value="6"/>
</dbReference>
<evidence type="ECO:0000313" key="5">
    <source>
        <dbReference type="EMBL" id="EEC50718.1"/>
    </source>
</evidence>
<dbReference type="SMART" id="SM00322">
    <property type="entry name" value="KH"/>
    <property type="match status" value="8"/>
</dbReference>
<dbReference type="EMBL" id="CM000606">
    <property type="protein sequence ID" value="EEC50718.1"/>
    <property type="molecule type" value="Genomic_DNA"/>
</dbReference>
<dbReference type="KEGG" id="pti:PHATRDRAFT_56624"/>
<dbReference type="RefSeq" id="XP_002177904.1">
    <property type="nucleotide sequence ID" value="XM_002177868.1"/>
</dbReference>
<reference evidence="6" key="2">
    <citation type="submission" date="2008-08" db="EMBL/GenBank/DDBJ databases">
        <authorList>
            <consortium name="Diatom Consortium"/>
            <person name="Grigoriev I."/>
            <person name="Grimwood J."/>
            <person name="Kuo A."/>
            <person name="Otillar R.P."/>
            <person name="Salamov A."/>
            <person name="Detter J.C."/>
            <person name="Lindquist E."/>
            <person name="Shapiro H."/>
            <person name="Lucas S."/>
            <person name="Glavina del Rio T."/>
            <person name="Pitluck S."/>
            <person name="Rokhsar D."/>
            <person name="Bowler C."/>
        </authorList>
    </citation>
    <scope>GENOME REANNOTATION</scope>
    <source>
        <strain evidence="6">CCAP 1055/1</strain>
    </source>
</reference>
<feature type="domain" description="K Homology" evidence="4">
    <location>
        <begin position="291"/>
        <end position="375"/>
    </location>
</feature>
<dbReference type="SUPFAM" id="SSF54791">
    <property type="entry name" value="Eukaryotic type KH-domain (KH-domain type I)"/>
    <property type="match status" value="7"/>
</dbReference>
<dbReference type="CDD" id="cd00105">
    <property type="entry name" value="KH-I"/>
    <property type="match status" value="2"/>
</dbReference>
<name>B7FS22_PHATC</name>
<dbReference type="GeneID" id="7197121"/>
<dbReference type="STRING" id="556484.B7FS22"/>
<evidence type="ECO:0000256" key="2">
    <source>
        <dbReference type="PROSITE-ProRule" id="PRU00117"/>
    </source>
</evidence>
<evidence type="ECO:0000259" key="4">
    <source>
        <dbReference type="SMART" id="SM00322"/>
    </source>
</evidence>
<feature type="domain" description="K Homology" evidence="4">
    <location>
        <begin position="932"/>
        <end position="1001"/>
    </location>
</feature>
<keyword evidence="6" id="KW-1185">Reference proteome</keyword>
<feature type="domain" description="K Homology" evidence="4">
    <location>
        <begin position="664"/>
        <end position="729"/>
    </location>
</feature>
<dbReference type="Gene3D" id="3.30.1370.10">
    <property type="entry name" value="K Homology domain, type 1"/>
    <property type="match status" value="7"/>
</dbReference>
<feature type="domain" description="K Homology" evidence="4">
    <location>
        <begin position="155"/>
        <end position="223"/>
    </location>
</feature>
<keyword evidence="1" id="KW-0677">Repeat</keyword>
<dbReference type="GO" id="GO:0003723">
    <property type="term" value="F:RNA binding"/>
    <property type="evidence" value="ECO:0007669"/>
    <property type="project" value="UniProtKB-UniRule"/>
</dbReference>
<proteinExistence type="predicted"/>
<feature type="domain" description="K Homology" evidence="4">
    <location>
        <begin position="1004"/>
        <end position="1071"/>
    </location>
</feature>
<feature type="domain" description="K Homology" evidence="4">
    <location>
        <begin position="731"/>
        <end position="792"/>
    </location>
</feature>
<organism evidence="5 6">
    <name type="scientific">Phaeodactylum tricornutum (strain CCAP 1055/1)</name>
    <dbReference type="NCBI Taxonomy" id="556484"/>
    <lineage>
        <taxon>Eukaryota</taxon>
        <taxon>Sar</taxon>
        <taxon>Stramenopiles</taxon>
        <taxon>Ochrophyta</taxon>
        <taxon>Bacillariophyta</taxon>
        <taxon>Bacillariophyceae</taxon>
        <taxon>Bacillariophycidae</taxon>
        <taxon>Naviculales</taxon>
        <taxon>Phaeodactylaceae</taxon>
        <taxon>Phaeodactylum</taxon>
    </lineage>
</organism>
<sequence>MTADAKPSLPATEESPAETELRSRLARTIQLRATTQLELRKSQKELERLLVAIPPRPRQPLADVNEQLRTLETYRETHSLSLAEEKALLRRIHSLEAARCVCNTYTAADVAIRCEKALTASLRGSLQSQTQQIAALRDTLQTTRTARKLGCDVAELQKVLVDCPPAQLGRVIGKDGSNVRAWMQKYGVTIDVDRERHQLALKGSHQALECTLPAVQRIVDTTERDLSTLVSTSTVAYWTTKHITALEDLRSRYSHVYIDIQRGKHQKQHLVRLRGIPVDLDSVQHEMELWRIVTKTVAVDAAAASVILGKKGNNITRMVQTHQVTMDVRNPSGSASNDHSNETNSMSTTATTKMEITGPVDNVTAAVQEIEQIMADHERVVKTVPVDRNVQEVFLHQSGLGIKATHKVINDAIQTIAPGALPVNVGDKGDQGGSIVLRGKAMYMETAVSMVEKEAARVQNLIVQIRVDPLVIPLLIGPSGTNIRKLMQNHPAATLLIDRDGGIVTIGGLEAAPIQALQAEIEAMVRDNQLERVKLDAQTYHSVVAAVLRSSKIKEMNKLNIKLFTQDDTNEIVLRGSAESLPQAASLVRDVISENYIAELAVDVDDLKVLLEGGKKSPIVEFSNSFGVQLSSNRETQVVTVRGPQDRVNEATAAVNSFLYGGEGHRVAKIPLNRDGAGVVIGRGGKTRIDLEKKYGVTVQVHRTNDHVTVRGTADAVEDCNLEIARLLLTASVVESLDVSEEQSKGLISARLAALIQKTVPVRISVGETKVTVRGCRHDVNDAVALLKEQLYGIYEGRIVLDIDYFHKMQDACKDLSHFTRIKRNSGVELSVDESAAAIVVTGQREKVKGAKLQLFSLFGFIFDSSFTQLAVPPASLSTIGQVAVLAEVSSASGGASVLLDRDTHAILIFAQEASKVSKAKNEIEKRMQLSLSRLHVIELESSEDWLVATTIGKGGKNINALRKRTGCSIDVDSTKRKIVISSENEQSFDNGRKEVEDFLEKERQRCVFCEIPEQYYPAFVGRGGANIKKFSETHNVNIQTMRNTPVKGLRITGEKDFVAAAKTAIQEWIAFRQQAREEADMSESMPLRHDQISVILGTKGSTVRSLQSEFGCRVNVERQSPCCVLVQGGSPGKRQATLAKIRELLLSDAVLKSENLERSNDPGSHFIEMAVQSQSKVHREQVPQTQRNVKKKGVSSWTEYFPVLDSGADEQKTETSSTSTFIENTKNESPSWSTIVQIPTMAGEISNDVKQRRSFVSMVSDDDWDATSVGSDPADHQLNAELRYESDACTKVAQLMGNLQ</sequence>
<dbReference type="InterPro" id="IPR004087">
    <property type="entry name" value="KH_dom"/>
</dbReference>
<feature type="domain" description="K Homology" evidence="4">
    <location>
        <begin position="1080"/>
        <end position="1147"/>
    </location>
</feature>
<dbReference type="PROSITE" id="PS50084">
    <property type="entry name" value="KH_TYPE_1"/>
    <property type="match status" value="7"/>
</dbReference>
<feature type="domain" description="K Homology" evidence="4">
    <location>
        <begin position="459"/>
        <end position="526"/>
    </location>
</feature>
<accession>B7FS22</accession>
<protein>
    <recommendedName>
        <fullName evidence="4">K Homology domain-containing protein</fullName>
    </recommendedName>
</protein>
<evidence type="ECO:0000313" key="6">
    <source>
        <dbReference type="Proteomes" id="UP000000759"/>
    </source>
</evidence>